<feature type="region of interest" description="Disordered" evidence="1">
    <location>
        <begin position="77"/>
        <end position="98"/>
    </location>
</feature>
<keyword evidence="4" id="KW-1185">Reference proteome</keyword>
<comment type="caution">
    <text evidence="3">The sequence shown here is derived from an EMBL/GenBank/DDBJ whole genome shotgun (WGS) entry which is preliminary data.</text>
</comment>
<organism evidence="3 4">
    <name type="scientific">Coccomyxa viridis</name>
    <dbReference type="NCBI Taxonomy" id="1274662"/>
    <lineage>
        <taxon>Eukaryota</taxon>
        <taxon>Viridiplantae</taxon>
        <taxon>Chlorophyta</taxon>
        <taxon>core chlorophytes</taxon>
        <taxon>Trebouxiophyceae</taxon>
        <taxon>Trebouxiophyceae incertae sedis</taxon>
        <taxon>Coccomyxaceae</taxon>
        <taxon>Coccomyxa</taxon>
    </lineage>
</organism>
<dbReference type="EMBL" id="CAUYUE010000004">
    <property type="protein sequence ID" value="CAK0764001.1"/>
    <property type="molecule type" value="Genomic_DNA"/>
</dbReference>
<feature type="signal peptide" evidence="2">
    <location>
        <begin position="1"/>
        <end position="15"/>
    </location>
</feature>
<name>A0AAV1HXM1_9CHLO</name>
<proteinExistence type="predicted"/>
<gene>
    <name evidence="3" type="ORF">CVIRNUC_003114</name>
</gene>
<reference evidence="3 4" key="1">
    <citation type="submission" date="2023-10" db="EMBL/GenBank/DDBJ databases">
        <authorList>
            <person name="Maclean D."/>
            <person name="Macfadyen A."/>
        </authorList>
    </citation>
    <scope>NUCLEOTIDE SEQUENCE [LARGE SCALE GENOMIC DNA]</scope>
</reference>
<protein>
    <recommendedName>
        <fullName evidence="5">Secreted protein</fullName>
    </recommendedName>
</protein>
<sequence>MTSNVTLLVLGRAWAIVLTACEALDRIIACITGLDQGKYEMYTQHAEETDKMSLRRGRGSRSPEVLLPSWTKASPRQAISLQPHDMNASMSASKAARR</sequence>
<dbReference type="AlphaFoldDB" id="A0AAV1HXM1"/>
<evidence type="ECO:0000313" key="3">
    <source>
        <dbReference type="EMBL" id="CAK0764001.1"/>
    </source>
</evidence>
<accession>A0AAV1HXM1</accession>
<dbReference type="Proteomes" id="UP001314263">
    <property type="component" value="Unassembled WGS sequence"/>
</dbReference>
<evidence type="ECO:0000313" key="4">
    <source>
        <dbReference type="Proteomes" id="UP001314263"/>
    </source>
</evidence>
<keyword evidence="2" id="KW-0732">Signal</keyword>
<evidence type="ECO:0000256" key="1">
    <source>
        <dbReference type="SAM" id="MobiDB-lite"/>
    </source>
</evidence>
<feature type="chain" id="PRO_5043740608" description="Secreted protein" evidence="2">
    <location>
        <begin position="16"/>
        <end position="98"/>
    </location>
</feature>
<evidence type="ECO:0000256" key="2">
    <source>
        <dbReference type="SAM" id="SignalP"/>
    </source>
</evidence>
<evidence type="ECO:0008006" key="5">
    <source>
        <dbReference type="Google" id="ProtNLM"/>
    </source>
</evidence>